<dbReference type="SMART" id="SM00475">
    <property type="entry name" value="53EXOc"/>
    <property type="match status" value="1"/>
</dbReference>
<proteinExistence type="predicted"/>
<organism evidence="5 6">
    <name type="scientific">Candidatus Roizmanbacteria bacterium CG11_big_fil_rev_8_21_14_0_20_36_8</name>
    <dbReference type="NCBI Taxonomy" id="1974856"/>
    <lineage>
        <taxon>Bacteria</taxon>
        <taxon>Candidatus Roizmaniibacteriota</taxon>
    </lineage>
</organism>
<dbReference type="SUPFAM" id="SSF47807">
    <property type="entry name" value="5' to 3' exonuclease, C-terminal subdomain"/>
    <property type="match status" value="1"/>
</dbReference>
<accession>A0A2M6IT85</accession>
<dbReference type="Pfam" id="PF02739">
    <property type="entry name" value="5_3_exonuc_N"/>
    <property type="match status" value="1"/>
</dbReference>
<evidence type="ECO:0000313" key="6">
    <source>
        <dbReference type="Proteomes" id="UP000231056"/>
    </source>
</evidence>
<dbReference type="Gene3D" id="1.10.150.20">
    <property type="entry name" value="5' to 3' exonuclease, C-terminal subdomain"/>
    <property type="match status" value="1"/>
</dbReference>
<dbReference type="Pfam" id="PF01367">
    <property type="entry name" value="5_3_exonuc"/>
    <property type="match status" value="1"/>
</dbReference>
<keyword evidence="3" id="KW-0238">DNA-binding</keyword>
<evidence type="ECO:0000256" key="3">
    <source>
        <dbReference type="ARBA" id="ARBA00023125"/>
    </source>
</evidence>
<protein>
    <recommendedName>
        <fullName evidence="4">5'-3' exonuclease domain-containing protein</fullName>
    </recommendedName>
</protein>
<dbReference type="InterPro" id="IPR036279">
    <property type="entry name" value="5-3_exonuclease_C_sf"/>
</dbReference>
<dbReference type="PANTHER" id="PTHR42646:SF2">
    <property type="entry name" value="5'-3' EXONUCLEASE FAMILY PROTEIN"/>
    <property type="match status" value="1"/>
</dbReference>
<gene>
    <name evidence="5" type="ORF">COV58_04510</name>
</gene>
<dbReference type="GO" id="GO:0017108">
    <property type="term" value="F:5'-flap endonuclease activity"/>
    <property type="evidence" value="ECO:0007669"/>
    <property type="project" value="InterPro"/>
</dbReference>
<dbReference type="SUPFAM" id="SSF88723">
    <property type="entry name" value="PIN domain-like"/>
    <property type="match status" value="1"/>
</dbReference>
<dbReference type="InterPro" id="IPR008918">
    <property type="entry name" value="HhH2"/>
</dbReference>
<keyword evidence="2" id="KW-0378">Hydrolase</keyword>
<evidence type="ECO:0000256" key="1">
    <source>
        <dbReference type="ARBA" id="ARBA00022722"/>
    </source>
</evidence>
<dbReference type="InterPro" id="IPR002421">
    <property type="entry name" value="5-3_exonuclease"/>
</dbReference>
<feature type="domain" description="5'-3' exonuclease" evidence="4">
    <location>
        <begin position="1"/>
        <end position="262"/>
    </location>
</feature>
<dbReference type="CDD" id="cd09859">
    <property type="entry name" value="PIN_53EXO"/>
    <property type="match status" value="1"/>
</dbReference>
<dbReference type="PANTHER" id="PTHR42646">
    <property type="entry name" value="FLAP ENDONUCLEASE XNI"/>
    <property type="match status" value="1"/>
</dbReference>
<keyword evidence="1" id="KW-0540">Nuclease</keyword>
<dbReference type="InterPro" id="IPR020046">
    <property type="entry name" value="5-3_exonucl_a-hlix_arch_N"/>
</dbReference>
<dbReference type="Proteomes" id="UP000231056">
    <property type="component" value="Unassembled WGS sequence"/>
</dbReference>
<evidence type="ECO:0000313" key="5">
    <source>
        <dbReference type="EMBL" id="PIQ73070.1"/>
    </source>
</evidence>
<reference evidence="5 6" key="1">
    <citation type="submission" date="2017-09" db="EMBL/GenBank/DDBJ databases">
        <title>Depth-based differentiation of microbial function through sediment-hosted aquifers and enrichment of novel symbionts in the deep terrestrial subsurface.</title>
        <authorList>
            <person name="Probst A.J."/>
            <person name="Ladd B."/>
            <person name="Jarett J.K."/>
            <person name="Geller-Mcgrath D.E."/>
            <person name="Sieber C.M."/>
            <person name="Emerson J.B."/>
            <person name="Anantharaman K."/>
            <person name="Thomas B.C."/>
            <person name="Malmstrom R."/>
            <person name="Stieglmeier M."/>
            <person name="Klingl A."/>
            <person name="Woyke T."/>
            <person name="Ryan C.M."/>
            <person name="Banfield J.F."/>
        </authorList>
    </citation>
    <scope>NUCLEOTIDE SEQUENCE [LARGE SCALE GENOMIC DNA]</scope>
    <source>
        <strain evidence="5">CG11_big_fil_rev_8_21_14_0_20_36_8</strain>
    </source>
</reference>
<dbReference type="EMBL" id="PCVM01000107">
    <property type="protein sequence ID" value="PIQ73070.1"/>
    <property type="molecule type" value="Genomic_DNA"/>
</dbReference>
<dbReference type="AlphaFoldDB" id="A0A2M6IT85"/>
<evidence type="ECO:0000256" key="2">
    <source>
        <dbReference type="ARBA" id="ARBA00022801"/>
    </source>
</evidence>
<name>A0A2M6IT85_9BACT</name>
<dbReference type="InterPro" id="IPR038969">
    <property type="entry name" value="FEN"/>
</dbReference>
<dbReference type="SMART" id="SM00279">
    <property type="entry name" value="HhH2"/>
    <property type="match status" value="1"/>
</dbReference>
<sequence length="311" mass="35064">MQTLLLIDAHAMIHRAYHALPDTLRTSDGRPTNAIYGFFLMLTKVIGDFKPTHIAIAFDTPTPTFRKKLYKEYQIKRPPMENLLKVQIPIIKDLIGKSGIFQIERPGFEADDVIGTLSTKFKDSFDRILILTGDRDLLQLTTDHTFLIAPKNGVSNFDLFTSGTVFQKYGVTPSHFTDYKALVGDSSDGYITAKGIGPKSAKTLLEIHPTIEKLLSNLNDVENKRLKQILSDSTDKIKLFKKIATIVCNLNIENSKKELIFEKFNDKLKVGLQDLELYSLIQKVFATSVKNNVPLTKKKVINKTTDQIGLF</sequence>
<dbReference type="GO" id="GO:0003677">
    <property type="term" value="F:DNA binding"/>
    <property type="evidence" value="ECO:0007669"/>
    <property type="project" value="UniProtKB-KW"/>
</dbReference>
<dbReference type="InterPro" id="IPR020045">
    <property type="entry name" value="DNA_polI_H3TH"/>
</dbReference>
<evidence type="ECO:0000259" key="4">
    <source>
        <dbReference type="SMART" id="SM00475"/>
    </source>
</evidence>
<dbReference type="InterPro" id="IPR029060">
    <property type="entry name" value="PIN-like_dom_sf"/>
</dbReference>
<dbReference type="CDD" id="cd09898">
    <property type="entry name" value="H3TH_53EXO"/>
    <property type="match status" value="1"/>
</dbReference>
<dbReference type="Gene3D" id="3.40.50.1010">
    <property type="entry name" value="5'-nuclease"/>
    <property type="match status" value="1"/>
</dbReference>
<dbReference type="GO" id="GO:0033567">
    <property type="term" value="P:DNA replication, Okazaki fragment processing"/>
    <property type="evidence" value="ECO:0007669"/>
    <property type="project" value="InterPro"/>
</dbReference>
<dbReference type="GO" id="GO:0008409">
    <property type="term" value="F:5'-3' exonuclease activity"/>
    <property type="evidence" value="ECO:0007669"/>
    <property type="project" value="InterPro"/>
</dbReference>
<comment type="caution">
    <text evidence="5">The sequence shown here is derived from an EMBL/GenBank/DDBJ whole genome shotgun (WGS) entry which is preliminary data.</text>
</comment>